<dbReference type="SUPFAM" id="SSF50969">
    <property type="entry name" value="YVTN repeat-like/Quinoprotein amine dehydrogenase"/>
    <property type="match status" value="1"/>
</dbReference>
<organism evidence="1 2">
    <name type="scientific">Orbilia blumenaviensis</name>
    <dbReference type="NCBI Taxonomy" id="1796055"/>
    <lineage>
        <taxon>Eukaryota</taxon>
        <taxon>Fungi</taxon>
        <taxon>Dikarya</taxon>
        <taxon>Ascomycota</taxon>
        <taxon>Pezizomycotina</taxon>
        <taxon>Orbiliomycetes</taxon>
        <taxon>Orbiliales</taxon>
        <taxon>Orbiliaceae</taxon>
        <taxon>Orbilia</taxon>
    </lineage>
</organism>
<accession>A0AAV9U237</accession>
<proteinExistence type="predicted"/>
<name>A0AAV9U237_9PEZI</name>
<reference evidence="1 2" key="1">
    <citation type="submission" date="2019-10" db="EMBL/GenBank/DDBJ databases">
        <authorList>
            <person name="Palmer J.M."/>
        </authorList>
    </citation>
    <scope>NUCLEOTIDE SEQUENCE [LARGE SCALE GENOMIC DNA]</scope>
    <source>
        <strain evidence="1 2">TWF730</strain>
    </source>
</reference>
<dbReference type="Proteomes" id="UP001373714">
    <property type="component" value="Unassembled WGS sequence"/>
</dbReference>
<dbReference type="AlphaFoldDB" id="A0AAV9U237"/>
<evidence type="ECO:0000313" key="1">
    <source>
        <dbReference type="EMBL" id="KAK6332564.1"/>
    </source>
</evidence>
<dbReference type="Gene3D" id="2.130.10.10">
    <property type="entry name" value="YVTN repeat-like/Quinoprotein amine dehydrogenase"/>
    <property type="match status" value="1"/>
</dbReference>
<evidence type="ECO:0000313" key="2">
    <source>
        <dbReference type="Proteomes" id="UP001373714"/>
    </source>
</evidence>
<dbReference type="EMBL" id="JAVHNS010000017">
    <property type="protein sequence ID" value="KAK6332564.1"/>
    <property type="molecule type" value="Genomic_DNA"/>
</dbReference>
<dbReference type="InterPro" id="IPR015943">
    <property type="entry name" value="WD40/YVTN_repeat-like_dom_sf"/>
</dbReference>
<sequence length="274" mass="31278">MEENLLAVVLCDPDSQEFSKKFKYSNPYQQHNIVSIVFSLDCKKIAAFISGHINFRVVVWDITSEIELQHLNYAASPLTGIAFSADGTQLTTYINWPLFGERTPSDVVIHDLGPKRRTQTLNTKFENESWKIALSPDGRQVWGDDGGSVFCHRWDLYSGTVSQVPNVNLGRSNRLHFSEDGRGIEFENGSVELPLIQGNDPAPPPTRRLYYCCNRDGFLVLNGKALLWIPLEYRPRTLRNIDSLCMFVAESGHLEHLEIDETLFCELWFGDFRF</sequence>
<protein>
    <submittedName>
        <fullName evidence="1">Uncharacterized protein</fullName>
    </submittedName>
</protein>
<comment type="caution">
    <text evidence="1">The sequence shown here is derived from an EMBL/GenBank/DDBJ whole genome shotgun (WGS) entry which is preliminary data.</text>
</comment>
<dbReference type="InterPro" id="IPR011044">
    <property type="entry name" value="Quino_amine_DH_bsu"/>
</dbReference>
<keyword evidence="2" id="KW-1185">Reference proteome</keyword>
<gene>
    <name evidence="1" type="ORF">TWF730_004224</name>
</gene>